<reference evidence="1" key="1">
    <citation type="submission" date="2021-02" db="EMBL/GenBank/DDBJ databases">
        <authorList>
            <person name="Dougan E. K."/>
            <person name="Rhodes N."/>
            <person name="Thang M."/>
            <person name="Chan C."/>
        </authorList>
    </citation>
    <scope>NUCLEOTIDE SEQUENCE</scope>
</reference>
<proteinExistence type="predicted"/>
<organism evidence="1 2">
    <name type="scientific">Symbiodinium pilosum</name>
    <name type="common">Dinoflagellate</name>
    <dbReference type="NCBI Taxonomy" id="2952"/>
    <lineage>
        <taxon>Eukaryota</taxon>
        <taxon>Sar</taxon>
        <taxon>Alveolata</taxon>
        <taxon>Dinophyceae</taxon>
        <taxon>Suessiales</taxon>
        <taxon>Symbiodiniaceae</taxon>
        <taxon>Symbiodinium</taxon>
    </lineage>
</organism>
<name>A0A812N9H1_SYMPI</name>
<dbReference type="AlphaFoldDB" id="A0A812N9H1"/>
<protein>
    <submittedName>
        <fullName evidence="1">Uncharacterized protein</fullName>
    </submittedName>
</protein>
<dbReference type="EMBL" id="CAJNIZ010010746">
    <property type="protein sequence ID" value="CAE7305527.1"/>
    <property type="molecule type" value="Genomic_DNA"/>
</dbReference>
<dbReference type="Proteomes" id="UP000649617">
    <property type="component" value="Unassembled WGS sequence"/>
</dbReference>
<keyword evidence="2" id="KW-1185">Reference proteome</keyword>
<evidence type="ECO:0000313" key="2">
    <source>
        <dbReference type="Proteomes" id="UP000649617"/>
    </source>
</evidence>
<sequence>TLESECSWMTSSDGHVGFASAALKGLLGATELGPLPWRRVAYTLNMPRSDVHLFTLDKNMHGSAGKWSKDFIQLLIRAIFLEDAPSLLQRLGTLTHEDRHWESGTRRRSCLATRS</sequence>
<comment type="caution">
    <text evidence="1">The sequence shown here is derived from an EMBL/GenBank/DDBJ whole genome shotgun (WGS) entry which is preliminary data.</text>
</comment>
<accession>A0A812N9H1</accession>
<gene>
    <name evidence="1" type="ORF">SPIL2461_LOCUS6905</name>
</gene>
<evidence type="ECO:0000313" key="1">
    <source>
        <dbReference type="EMBL" id="CAE7305527.1"/>
    </source>
</evidence>
<feature type="non-terminal residue" evidence="1">
    <location>
        <position position="1"/>
    </location>
</feature>